<dbReference type="Gene3D" id="2.60.120.1440">
    <property type="match status" value="1"/>
</dbReference>
<keyword evidence="1" id="KW-0812">Transmembrane</keyword>
<proteinExistence type="predicted"/>
<protein>
    <submittedName>
        <fullName evidence="4">DUF4880 domain-containing protein</fullName>
    </submittedName>
</protein>
<evidence type="ECO:0000256" key="1">
    <source>
        <dbReference type="SAM" id="Phobius"/>
    </source>
</evidence>
<comment type="caution">
    <text evidence="4">The sequence shown here is derived from an EMBL/GenBank/DDBJ whole genome shotgun (WGS) entry which is preliminary data.</text>
</comment>
<evidence type="ECO:0000313" key="5">
    <source>
        <dbReference type="Proteomes" id="UP000583556"/>
    </source>
</evidence>
<dbReference type="PANTHER" id="PTHR30273">
    <property type="entry name" value="PERIPLASMIC SIGNAL SENSOR AND SIGMA FACTOR ACTIVATOR FECR-RELATED"/>
    <property type="match status" value="1"/>
</dbReference>
<dbReference type="InterPro" id="IPR032623">
    <property type="entry name" value="FecR_N"/>
</dbReference>
<gene>
    <name evidence="4" type="ORF">HHL27_19820</name>
</gene>
<keyword evidence="1" id="KW-1133">Transmembrane helix</keyword>
<keyword evidence="1" id="KW-0472">Membrane</keyword>
<dbReference type="Pfam" id="PF04773">
    <property type="entry name" value="FecR"/>
    <property type="match status" value="1"/>
</dbReference>
<evidence type="ECO:0000259" key="2">
    <source>
        <dbReference type="Pfam" id="PF04773"/>
    </source>
</evidence>
<dbReference type="GO" id="GO:0016989">
    <property type="term" value="F:sigma factor antagonist activity"/>
    <property type="evidence" value="ECO:0007669"/>
    <property type="project" value="TreeGrafter"/>
</dbReference>
<dbReference type="Pfam" id="PF16220">
    <property type="entry name" value="DUF4880"/>
    <property type="match status" value="1"/>
</dbReference>
<dbReference type="PIRSF" id="PIRSF018266">
    <property type="entry name" value="FecR"/>
    <property type="match status" value="1"/>
</dbReference>
<sequence>MTSAGKDTIPDSIRQQAAQWLARHEGAEPGKSDPAFKAWLARDLRHRLAYAEVERTWRESRLLANTDIGRSRSLVRAPFYMRRSTHVVAVTLAVMVTVGLLSVRFVGVGPMLEIGGAVEARSYQTVSGEMRTWQLEDGSALTLDGASRAQVQIGSALRRIELQAGHASIHAGRNDVRPLEIHVRDVSVRTDDAVLDVTVAGDDGRIEVVSGAAEVTLPGGETRHLSAGRTVTTQAAVVRTTAVAEPVRSTLLPASDLTVGQAVAQLNRQNAMQIRLATRDIADMRLSGGFRGDDPEAFARTVAAVNGLAVVQVGQAIDLRPHY</sequence>
<dbReference type="EMBL" id="JABBGM010000014">
    <property type="protein sequence ID" value="NML95926.1"/>
    <property type="molecule type" value="Genomic_DNA"/>
</dbReference>
<name>A0A7Y0BU49_9SPHN</name>
<reference evidence="4 5" key="1">
    <citation type="submission" date="2020-04" db="EMBL/GenBank/DDBJ databases">
        <title>Novosphingobium sp. TW-4 isolated from soil.</title>
        <authorList>
            <person name="Dahal R.H."/>
            <person name="Chaudhary D.K."/>
        </authorList>
    </citation>
    <scope>NUCLEOTIDE SEQUENCE [LARGE SCALE GENOMIC DNA]</scope>
    <source>
        <strain evidence="4 5">TW-4</strain>
    </source>
</reference>
<dbReference type="PANTHER" id="PTHR30273:SF2">
    <property type="entry name" value="PROTEIN FECR"/>
    <property type="match status" value="1"/>
</dbReference>
<feature type="domain" description="FecR protein" evidence="2">
    <location>
        <begin position="123"/>
        <end position="213"/>
    </location>
</feature>
<dbReference type="InterPro" id="IPR006860">
    <property type="entry name" value="FecR"/>
</dbReference>
<dbReference type="AlphaFoldDB" id="A0A7Y0BU49"/>
<evidence type="ECO:0000313" key="4">
    <source>
        <dbReference type="EMBL" id="NML95926.1"/>
    </source>
</evidence>
<feature type="domain" description="FecR N-terminal" evidence="3">
    <location>
        <begin position="15"/>
        <end position="55"/>
    </location>
</feature>
<feature type="transmembrane region" description="Helical" evidence="1">
    <location>
        <begin position="86"/>
        <end position="107"/>
    </location>
</feature>
<organism evidence="4 5">
    <name type="scientific">Novosphingobium olei</name>
    <dbReference type="NCBI Taxonomy" id="2728851"/>
    <lineage>
        <taxon>Bacteria</taxon>
        <taxon>Pseudomonadati</taxon>
        <taxon>Pseudomonadota</taxon>
        <taxon>Alphaproteobacteria</taxon>
        <taxon>Sphingomonadales</taxon>
        <taxon>Sphingomonadaceae</taxon>
        <taxon>Novosphingobium</taxon>
    </lineage>
</organism>
<dbReference type="Proteomes" id="UP000583556">
    <property type="component" value="Unassembled WGS sequence"/>
</dbReference>
<dbReference type="RefSeq" id="WP_169495128.1">
    <property type="nucleotide sequence ID" value="NZ_JABBGM010000014.1"/>
</dbReference>
<accession>A0A7Y0BU49</accession>
<evidence type="ECO:0000259" key="3">
    <source>
        <dbReference type="Pfam" id="PF16220"/>
    </source>
</evidence>
<keyword evidence="5" id="KW-1185">Reference proteome</keyword>
<dbReference type="InterPro" id="IPR012373">
    <property type="entry name" value="Ferrdict_sens_TM"/>
</dbReference>